<dbReference type="PRINTS" id="PR00821">
    <property type="entry name" value="TAGLIPASE"/>
</dbReference>
<keyword evidence="3" id="KW-0964">Secreted</keyword>
<dbReference type="Gene3D" id="3.40.50.1820">
    <property type="entry name" value="alpha/beta hydrolase"/>
    <property type="match status" value="3"/>
</dbReference>
<protein>
    <submittedName>
        <fullName evidence="6">Inactive pancreatic lipase-related protein 1 like protein</fullName>
    </submittedName>
</protein>
<name>A0A8T0EUM3_ARGBR</name>
<dbReference type="PANTHER" id="PTHR11610">
    <property type="entry name" value="LIPASE"/>
    <property type="match status" value="1"/>
</dbReference>
<proteinExistence type="inferred from homology"/>
<dbReference type="GO" id="GO:0016042">
    <property type="term" value="P:lipid catabolic process"/>
    <property type="evidence" value="ECO:0007669"/>
    <property type="project" value="TreeGrafter"/>
</dbReference>
<dbReference type="GO" id="GO:0005615">
    <property type="term" value="C:extracellular space"/>
    <property type="evidence" value="ECO:0007669"/>
    <property type="project" value="TreeGrafter"/>
</dbReference>
<reference evidence="6" key="1">
    <citation type="journal article" date="2020" name="bioRxiv">
        <title>Chromosome-level reference genome of the European wasp spider Argiope bruennichi: a resource for studies on range expansion and evolutionary adaptation.</title>
        <authorList>
            <person name="Sheffer M.M."/>
            <person name="Hoppe A."/>
            <person name="Krehenwinkel H."/>
            <person name="Uhl G."/>
            <person name="Kuss A.W."/>
            <person name="Jensen L."/>
            <person name="Jensen C."/>
            <person name="Gillespie R.G."/>
            <person name="Hoff K.J."/>
            <person name="Prost S."/>
        </authorList>
    </citation>
    <scope>NUCLEOTIDE SEQUENCE</scope>
</reference>
<dbReference type="InterPro" id="IPR013818">
    <property type="entry name" value="Lipase"/>
</dbReference>
<dbReference type="InterPro" id="IPR000734">
    <property type="entry name" value="TAG_lipase"/>
</dbReference>
<dbReference type="Proteomes" id="UP000807504">
    <property type="component" value="Unassembled WGS sequence"/>
</dbReference>
<dbReference type="EMBL" id="JABXBU010002072">
    <property type="protein sequence ID" value="KAF8778025.1"/>
    <property type="molecule type" value="Genomic_DNA"/>
</dbReference>
<dbReference type="PANTHER" id="PTHR11610:SF185">
    <property type="entry name" value="LD47264P"/>
    <property type="match status" value="1"/>
</dbReference>
<comment type="similarity">
    <text evidence="2 4">Belongs to the AB hydrolase superfamily. Lipase family.</text>
</comment>
<dbReference type="SUPFAM" id="SSF53474">
    <property type="entry name" value="alpha/beta-Hydrolases"/>
    <property type="match status" value="2"/>
</dbReference>
<evidence type="ECO:0000259" key="5">
    <source>
        <dbReference type="Pfam" id="PF00151"/>
    </source>
</evidence>
<feature type="domain" description="Lipase" evidence="5">
    <location>
        <begin position="406"/>
        <end position="623"/>
    </location>
</feature>
<accession>A0A8T0EUM3</accession>
<evidence type="ECO:0000313" key="7">
    <source>
        <dbReference type="Proteomes" id="UP000807504"/>
    </source>
</evidence>
<dbReference type="GO" id="GO:0016298">
    <property type="term" value="F:lipase activity"/>
    <property type="evidence" value="ECO:0007669"/>
    <property type="project" value="InterPro"/>
</dbReference>
<evidence type="ECO:0000256" key="1">
    <source>
        <dbReference type="ARBA" id="ARBA00004613"/>
    </source>
</evidence>
<evidence type="ECO:0000256" key="3">
    <source>
        <dbReference type="ARBA" id="ARBA00022525"/>
    </source>
</evidence>
<reference evidence="6" key="2">
    <citation type="submission" date="2020-06" db="EMBL/GenBank/DDBJ databases">
        <authorList>
            <person name="Sheffer M."/>
        </authorList>
    </citation>
    <scope>NUCLEOTIDE SEQUENCE</scope>
</reference>
<sequence length="743" mass="83286">MKSNRTSLLVKQQESLANLFKTVCYPDVGCFYTGPPFFQIPFRPISPPPSNQEGIGTTFLLYTRKNRRNPVVFTPLKLEPILKSHFNSSLWTRLIVHGFLDGTYTMSWNLDLKDQFLLSADENVIVVDTSSLSLLLVPRIIYPQTVADSRAVGVQVAQLITFLHENLGVDMGKIHIIGHSLGAHIGGYAGERLPKLGRITGLDPAGPWYRKVPKNVELDDTDATFVDVIHSNPAPFVLFGFGTDEDRGHINFWPSGGIQRGYFLTLLRVFSNGISTELIHQYQIVVYLQNARNVTKSVRALIHTIILGENQLLQKDLPLNIDLSIPRQTNTFFATSLQRLGRIRSVEVDSIEDIVISSKAFIEAVEVNYLFPEPRRDSEVKFCPSSTKQQGKLHVFSSDYCGLFKTVCYPDVGCFYTGPPFFQIPYRPINRAPSPPEMIRATFLHFTRKNKHNPMVIAPEKPAFVFKSHLNPEAWTRIIIHGYLDGSYSVTWMFDLKDEFLRSADDNVIVVDSSSLSLFLLYRVSYIQASTDTRVIGAQVANLITFLHKNLGVDLKKVHIVGHSLGTEVAGYAGERLSNLGRITALEPAGPLFRYTDRKVQIDDSDATFMDAIHTDAGPITLLVMHVIFCKHQKVVDMFMHSFNQSNCMFVGVECTSWKDFLQGKCNCGDNGERCSFMGAFATPQPPPRRSVDLSASKQINTFLVFSYQPVGRIHSVEASVPEGNEGATIAVEAIEINYLYPM</sequence>
<dbReference type="InterPro" id="IPR029058">
    <property type="entry name" value="AB_hydrolase_fold"/>
</dbReference>
<evidence type="ECO:0000313" key="6">
    <source>
        <dbReference type="EMBL" id="KAF8778025.1"/>
    </source>
</evidence>
<feature type="domain" description="Lipase" evidence="5">
    <location>
        <begin position="22"/>
        <end position="258"/>
    </location>
</feature>
<comment type="subcellular location">
    <subcellularLocation>
        <location evidence="1">Secreted</location>
    </subcellularLocation>
</comment>
<keyword evidence="7" id="KW-1185">Reference proteome</keyword>
<comment type="caution">
    <text evidence="6">The sequence shown here is derived from an EMBL/GenBank/DDBJ whole genome shotgun (WGS) entry which is preliminary data.</text>
</comment>
<dbReference type="Pfam" id="PF00151">
    <property type="entry name" value="Lipase"/>
    <property type="match status" value="2"/>
</dbReference>
<evidence type="ECO:0000256" key="4">
    <source>
        <dbReference type="RuleBase" id="RU004262"/>
    </source>
</evidence>
<organism evidence="6 7">
    <name type="scientific">Argiope bruennichi</name>
    <name type="common">Wasp spider</name>
    <name type="synonym">Aranea bruennichi</name>
    <dbReference type="NCBI Taxonomy" id="94029"/>
    <lineage>
        <taxon>Eukaryota</taxon>
        <taxon>Metazoa</taxon>
        <taxon>Ecdysozoa</taxon>
        <taxon>Arthropoda</taxon>
        <taxon>Chelicerata</taxon>
        <taxon>Arachnida</taxon>
        <taxon>Araneae</taxon>
        <taxon>Araneomorphae</taxon>
        <taxon>Entelegynae</taxon>
        <taxon>Araneoidea</taxon>
        <taxon>Araneidae</taxon>
        <taxon>Argiope</taxon>
    </lineage>
</organism>
<dbReference type="AlphaFoldDB" id="A0A8T0EUM3"/>
<evidence type="ECO:0000256" key="2">
    <source>
        <dbReference type="ARBA" id="ARBA00010701"/>
    </source>
</evidence>
<gene>
    <name evidence="6" type="ORF">HNY73_014798</name>
</gene>